<gene>
    <name evidence="2" type="ORF">ACFQ4A_09345</name>
</gene>
<name>A0ABW3ZUW1_9BACI</name>
<sequence>MAEEVYGPYTSVEDAVKTVNVLELEGYFKENITIFSHGKYADALNNDTDVNITSTETSKNRDRSFIDKITKFIFTGVEETSNIHNKLLEKGLSDEQAAKFTDQIKSGSILVTSDTALKIGNNPVEETDVTTKKTESVNHLQE</sequence>
<keyword evidence="3" id="KW-1185">Reference proteome</keyword>
<comment type="caution">
    <text evidence="2">The sequence shown here is derived from an EMBL/GenBank/DDBJ whole genome shotgun (WGS) entry which is preliminary data.</text>
</comment>
<protein>
    <submittedName>
        <fullName evidence="2">General stress protein</fullName>
    </submittedName>
</protein>
<dbReference type="InterPro" id="IPR025889">
    <property type="entry name" value="GSP17M-like_dom"/>
</dbReference>
<dbReference type="RefSeq" id="WP_382399813.1">
    <property type="nucleotide sequence ID" value="NZ_JBHTNH010000019.1"/>
</dbReference>
<reference evidence="3" key="1">
    <citation type="journal article" date="2019" name="Int. J. Syst. Evol. Microbiol.">
        <title>The Global Catalogue of Microorganisms (GCM) 10K type strain sequencing project: providing services to taxonomists for standard genome sequencing and annotation.</title>
        <authorList>
            <consortium name="The Broad Institute Genomics Platform"/>
            <consortium name="The Broad Institute Genome Sequencing Center for Infectious Disease"/>
            <person name="Wu L."/>
            <person name="Ma J."/>
        </authorList>
    </citation>
    <scope>NUCLEOTIDE SEQUENCE [LARGE SCALE GENOMIC DNA]</scope>
    <source>
        <strain evidence="3">CCUG 54822</strain>
    </source>
</reference>
<dbReference type="Pfam" id="PF11181">
    <property type="entry name" value="YflT"/>
    <property type="match status" value="1"/>
</dbReference>
<dbReference type="EMBL" id="JBHTNH010000019">
    <property type="protein sequence ID" value="MFD1361857.1"/>
    <property type="molecule type" value="Genomic_DNA"/>
</dbReference>
<evidence type="ECO:0000313" key="3">
    <source>
        <dbReference type="Proteomes" id="UP001597178"/>
    </source>
</evidence>
<dbReference type="Proteomes" id="UP001597178">
    <property type="component" value="Unassembled WGS sequence"/>
</dbReference>
<organism evidence="2 3">
    <name type="scientific">Lentibacillus salinarum</name>
    <dbReference type="NCBI Taxonomy" id="446820"/>
    <lineage>
        <taxon>Bacteria</taxon>
        <taxon>Bacillati</taxon>
        <taxon>Bacillota</taxon>
        <taxon>Bacilli</taxon>
        <taxon>Bacillales</taxon>
        <taxon>Bacillaceae</taxon>
        <taxon>Lentibacillus</taxon>
    </lineage>
</organism>
<proteinExistence type="predicted"/>
<accession>A0ABW3ZUW1</accession>
<evidence type="ECO:0000313" key="2">
    <source>
        <dbReference type="EMBL" id="MFD1361857.1"/>
    </source>
</evidence>
<evidence type="ECO:0000259" key="1">
    <source>
        <dbReference type="Pfam" id="PF11181"/>
    </source>
</evidence>
<feature type="domain" description="General stress protein 17M-like" evidence="1">
    <location>
        <begin position="5"/>
        <end position="106"/>
    </location>
</feature>